<reference evidence="1" key="1">
    <citation type="submission" date="2020-08" db="EMBL/GenBank/DDBJ databases">
        <title>Plant Genome Project.</title>
        <authorList>
            <person name="Zhang R.-G."/>
        </authorList>
    </citation>
    <scope>NUCLEOTIDE SEQUENCE</scope>
    <source>
        <strain evidence="1">WSP0</strain>
        <tissue evidence="1">Leaf</tissue>
    </source>
</reference>
<dbReference type="InterPro" id="IPR004158">
    <property type="entry name" value="DUF247_pln"/>
</dbReference>
<dbReference type="PANTHER" id="PTHR31549:SF149">
    <property type="entry name" value="ISOPRENOID SYNTHASE DOMAIN-CONTAINING PROTEIN"/>
    <property type="match status" value="1"/>
</dbReference>
<organism evidence="1 2">
    <name type="scientific">Rhododendron griersonianum</name>
    <dbReference type="NCBI Taxonomy" id="479676"/>
    <lineage>
        <taxon>Eukaryota</taxon>
        <taxon>Viridiplantae</taxon>
        <taxon>Streptophyta</taxon>
        <taxon>Embryophyta</taxon>
        <taxon>Tracheophyta</taxon>
        <taxon>Spermatophyta</taxon>
        <taxon>Magnoliopsida</taxon>
        <taxon>eudicotyledons</taxon>
        <taxon>Gunneridae</taxon>
        <taxon>Pentapetalae</taxon>
        <taxon>asterids</taxon>
        <taxon>Ericales</taxon>
        <taxon>Ericaceae</taxon>
        <taxon>Ericoideae</taxon>
        <taxon>Rhodoreae</taxon>
        <taxon>Rhododendron</taxon>
    </lineage>
</organism>
<gene>
    <name evidence="1" type="ORF">RHGRI_010584</name>
</gene>
<evidence type="ECO:0000313" key="2">
    <source>
        <dbReference type="Proteomes" id="UP000823749"/>
    </source>
</evidence>
<sequence>MAGSEVLRAVGTRLVVWGSGEGHRGASEGRRRYAEGWRGSSEGRWWLARVTVAGLCTVEENDEELKKIQHIALVRRDFLLLENQLPFPVLRVLMRASFGIAKGERMIATFIKRIRGEPPKAVELVEQIKYIFRQHSLGLKSHSEVQMQDRKAKDDDKPVHLLELVRRQIIDPKAFGIGSVISSSWYSRHSAEDFKTVGIYCKPSRTFQFTDIEFKSKFFYGILTLPKIIIDDTTKSMLLKLAAYEACPDNANDRG</sequence>
<accession>A0AAV6KJ07</accession>
<dbReference type="PANTHER" id="PTHR31549">
    <property type="entry name" value="PROTEIN, PUTATIVE (DUF247)-RELATED-RELATED"/>
    <property type="match status" value="1"/>
</dbReference>
<dbReference type="Proteomes" id="UP000823749">
    <property type="component" value="Chromosome 4"/>
</dbReference>
<dbReference type="AlphaFoldDB" id="A0AAV6KJ07"/>
<protein>
    <submittedName>
        <fullName evidence="1">Uncharacterized protein</fullName>
    </submittedName>
</protein>
<name>A0AAV6KJ07_9ERIC</name>
<keyword evidence="2" id="KW-1185">Reference proteome</keyword>
<evidence type="ECO:0000313" key="1">
    <source>
        <dbReference type="EMBL" id="KAG5552550.1"/>
    </source>
</evidence>
<dbReference type="Pfam" id="PF03140">
    <property type="entry name" value="DUF247"/>
    <property type="match status" value="1"/>
</dbReference>
<dbReference type="EMBL" id="JACTNZ010000004">
    <property type="protein sequence ID" value="KAG5552550.1"/>
    <property type="molecule type" value="Genomic_DNA"/>
</dbReference>
<proteinExistence type="predicted"/>
<comment type="caution">
    <text evidence="1">The sequence shown here is derived from an EMBL/GenBank/DDBJ whole genome shotgun (WGS) entry which is preliminary data.</text>
</comment>